<feature type="transmembrane region" description="Helical" evidence="1">
    <location>
        <begin position="272"/>
        <end position="294"/>
    </location>
</feature>
<keyword evidence="1" id="KW-0472">Membrane</keyword>
<gene>
    <name evidence="3" type="ORF">RISW2_14790</name>
</gene>
<keyword evidence="1" id="KW-1133">Transmembrane helix</keyword>
<feature type="transmembrane region" description="Helical" evidence="1">
    <location>
        <begin position="57"/>
        <end position="80"/>
    </location>
</feature>
<reference evidence="3 4" key="1">
    <citation type="submission" date="2014-01" db="EMBL/GenBank/DDBJ databases">
        <title>Roseivivax isoporae LMG 25204 Genome Sequencing.</title>
        <authorList>
            <person name="Lai Q."/>
            <person name="Li G."/>
            <person name="Shao Z."/>
        </authorList>
    </citation>
    <scope>NUCLEOTIDE SEQUENCE [LARGE SCALE GENOMIC DNA]</scope>
    <source>
        <strain evidence="3 4">LMG 25204</strain>
    </source>
</reference>
<dbReference type="eggNOG" id="ENOG5032S8M">
    <property type="taxonomic scope" value="Bacteria"/>
</dbReference>
<dbReference type="OrthoDB" id="7667790at2"/>
<dbReference type="Proteomes" id="UP000023430">
    <property type="component" value="Unassembled WGS sequence"/>
</dbReference>
<feature type="transmembrane region" description="Helical" evidence="1">
    <location>
        <begin position="231"/>
        <end position="252"/>
    </location>
</feature>
<sequence>MTEHVLVSPRLRAAALSAAALLLLPATAAAHEAWLLTPAEIEALAVAPIPALFQSRLWLGLSAMAGAAGVMAAITADLRLASLETRLAAPLARRAADVGPLVLRLGLAAMLALAATGGLPRHGTALWTQPTFLVPDMQLALVPGWDALAPLQFVLAALLAAGLATRAAGLVLVALAVLGFGLFGAAFASYAPHFAAPGLMLVLCGAGAGSLDRSLGIDGIGAPSPAATAALWRAACILVGGGFVYLALAYKLTQPTLLIAILDHGDFPRFGLSYPVVALVMTWVEIVCGTLLVLGRAVRPVALTIAGAITFLALTLGETPLFHANLYGCMALLALAGRDLALPVPLRWSGRRAAA</sequence>
<dbReference type="STRING" id="1449351.RISW2_14790"/>
<feature type="transmembrane region" description="Helical" evidence="1">
    <location>
        <begin position="101"/>
        <end position="119"/>
    </location>
</feature>
<evidence type="ECO:0000256" key="1">
    <source>
        <dbReference type="SAM" id="Phobius"/>
    </source>
</evidence>
<dbReference type="PATRIC" id="fig|1449351.3.peg.3827"/>
<organism evidence="3 4">
    <name type="scientific">Roseivivax isoporae LMG 25204</name>
    <dbReference type="NCBI Taxonomy" id="1449351"/>
    <lineage>
        <taxon>Bacteria</taxon>
        <taxon>Pseudomonadati</taxon>
        <taxon>Pseudomonadota</taxon>
        <taxon>Alphaproteobacteria</taxon>
        <taxon>Rhodobacterales</taxon>
        <taxon>Roseobacteraceae</taxon>
        <taxon>Roseivivax</taxon>
    </lineage>
</organism>
<feature type="transmembrane region" description="Helical" evidence="1">
    <location>
        <begin position="139"/>
        <end position="160"/>
    </location>
</feature>
<protein>
    <recommendedName>
        <fullName evidence="5">DoxX family protein</fullName>
    </recommendedName>
</protein>
<evidence type="ECO:0000313" key="3">
    <source>
        <dbReference type="EMBL" id="ETX27264.1"/>
    </source>
</evidence>
<accession>X7F5B3</accession>
<feature type="transmembrane region" description="Helical" evidence="1">
    <location>
        <begin position="194"/>
        <end position="211"/>
    </location>
</feature>
<evidence type="ECO:0000313" key="4">
    <source>
        <dbReference type="Proteomes" id="UP000023430"/>
    </source>
</evidence>
<dbReference type="AlphaFoldDB" id="X7F5B3"/>
<evidence type="ECO:0000256" key="2">
    <source>
        <dbReference type="SAM" id="SignalP"/>
    </source>
</evidence>
<feature type="signal peptide" evidence="2">
    <location>
        <begin position="1"/>
        <end position="28"/>
    </location>
</feature>
<name>X7F5B3_9RHOB</name>
<keyword evidence="2" id="KW-0732">Signal</keyword>
<feature type="transmembrane region" description="Helical" evidence="1">
    <location>
        <begin position="301"/>
        <end position="318"/>
    </location>
</feature>
<comment type="caution">
    <text evidence="3">The sequence shown here is derived from an EMBL/GenBank/DDBJ whole genome shotgun (WGS) entry which is preliminary data.</text>
</comment>
<keyword evidence="4" id="KW-1185">Reference proteome</keyword>
<dbReference type="EMBL" id="JAME01000036">
    <property type="protein sequence ID" value="ETX27264.1"/>
    <property type="molecule type" value="Genomic_DNA"/>
</dbReference>
<proteinExistence type="predicted"/>
<dbReference type="RefSeq" id="WP_051492155.1">
    <property type="nucleotide sequence ID" value="NZ_JAME01000036.1"/>
</dbReference>
<feature type="transmembrane region" description="Helical" evidence="1">
    <location>
        <begin position="167"/>
        <end position="188"/>
    </location>
</feature>
<feature type="chain" id="PRO_5004977482" description="DoxX family protein" evidence="2">
    <location>
        <begin position="29"/>
        <end position="355"/>
    </location>
</feature>
<keyword evidence="1" id="KW-0812">Transmembrane</keyword>
<evidence type="ECO:0008006" key="5">
    <source>
        <dbReference type="Google" id="ProtNLM"/>
    </source>
</evidence>